<dbReference type="Proteomes" id="UP000230002">
    <property type="component" value="Unassembled WGS sequence"/>
</dbReference>
<keyword evidence="4" id="KW-1185">Reference proteome</keyword>
<gene>
    <name evidence="3" type="ORF">GSI_10106</name>
</gene>
<feature type="transmembrane region" description="Helical" evidence="2">
    <location>
        <begin position="113"/>
        <end position="134"/>
    </location>
</feature>
<name>A0A2G8S087_9APHY</name>
<dbReference type="OrthoDB" id="2750550at2759"/>
<keyword evidence="2" id="KW-0472">Membrane</keyword>
<feature type="region of interest" description="Disordered" evidence="1">
    <location>
        <begin position="1"/>
        <end position="42"/>
    </location>
</feature>
<feature type="compositionally biased region" description="Low complexity" evidence="1">
    <location>
        <begin position="29"/>
        <end position="38"/>
    </location>
</feature>
<keyword evidence="2" id="KW-1133">Transmembrane helix</keyword>
<reference evidence="3 4" key="1">
    <citation type="journal article" date="2015" name="Sci. Rep.">
        <title>Chromosome-level genome map provides insights into diverse defense mechanisms in the medicinal fungus Ganoderma sinense.</title>
        <authorList>
            <person name="Zhu Y."/>
            <person name="Xu J."/>
            <person name="Sun C."/>
            <person name="Zhou S."/>
            <person name="Xu H."/>
            <person name="Nelson D.R."/>
            <person name="Qian J."/>
            <person name="Song J."/>
            <person name="Luo H."/>
            <person name="Xiang L."/>
            <person name="Li Y."/>
            <person name="Xu Z."/>
            <person name="Ji A."/>
            <person name="Wang L."/>
            <person name="Lu S."/>
            <person name="Hayward A."/>
            <person name="Sun W."/>
            <person name="Li X."/>
            <person name="Schwartz D.C."/>
            <person name="Wang Y."/>
            <person name="Chen S."/>
        </authorList>
    </citation>
    <scope>NUCLEOTIDE SEQUENCE [LARGE SCALE GENOMIC DNA]</scope>
    <source>
        <strain evidence="3 4">ZZ0214-1</strain>
    </source>
</reference>
<sequence length="495" mass="53671">MGSPPIDHPPWPDEHPPSSEEPSPDEHSPSPSEHPFSPTVGPVPGYLPNVASSPADHRKASSQAKQLYPPNLARGWIGDVAQYITDVLATALMCLIGMTDIVATALTYLRLPLAVLLVVMICGFGLIGVFYLFLNVARDSFAALIHSSTETVKGSMESIFSFARGAKDMVEQLVPFNMTALGSEGVLCVLPLLALCHSGPDTVGGILSEPDYPTLMDVQGRAFDNLLGQSETGITISLDIKHAEIAVRDLVAIVRASDLMKRDLIASALDDFVLDARLAGRALQKLSVKIYSSTDSIIAFNDYALRVLQGAHPPATPESAATLARIFRSSTSTLVNEITDILVEAAKTVTALDNLEDRLVRIHALSIDDHILTVAAIDNVLSELWTKLGGNGRWLRDLERRARVLKDLDEYRRRAVSHVAVTVQTLVGIEEELNQLTRKLHRDDGDSSAGLPIEVHIASIDGGVKRLREERMRVRMSSFVGETVTGTSPQSVTKT</sequence>
<keyword evidence="2" id="KW-0812">Transmembrane</keyword>
<organism evidence="3 4">
    <name type="scientific">Ganoderma sinense ZZ0214-1</name>
    <dbReference type="NCBI Taxonomy" id="1077348"/>
    <lineage>
        <taxon>Eukaryota</taxon>
        <taxon>Fungi</taxon>
        <taxon>Dikarya</taxon>
        <taxon>Basidiomycota</taxon>
        <taxon>Agaricomycotina</taxon>
        <taxon>Agaricomycetes</taxon>
        <taxon>Polyporales</taxon>
        <taxon>Polyporaceae</taxon>
        <taxon>Ganoderma</taxon>
    </lineage>
</organism>
<evidence type="ECO:0000313" key="4">
    <source>
        <dbReference type="Proteomes" id="UP000230002"/>
    </source>
</evidence>
<evidence type="ECO:0000256" key="1">
    <source>
        <dbReference type="SAM" id="MobiDB-lite"/>
    </source>
</evidence>
<proteinExistence type="predicted"/>
<evidence type="ECO:0000256" key="2">
    <source>
        <dbReference type="SAM" id="Phobius"/>
    </source>
</evidence>
<dbReference type="STRING" id="1077348.A0A2G8S087"/>
<protein>
    <submittedName>
        <fullName evidence="3">Uncharacterized protein</fullName>
    </submittedName>
</protein>
<comment type="caution">
    <text evidence="3">The sequence shown here is derived from an EMBL/GenBank/DDBJ whole genome shotgun (WGS) entry which is preliminary data.</text>
</comment>
<accession>A0A2G8S087</accession>
<dbReference type="AlphaFoldDB" id="A0A2G8S087"/>
<evidence type="ECO:0000313" key="3">
    <source>
        <dbReference type="EMBL" id="PIL26968.1"/>
    </source>
</evidence>
<feature type="compositionally biased region" description="Basic and acidic residues" evidence="1">
    <location>
        <begin position="10"/>
        <end position="28"/>
    </location>
</feature>
<dbReference type="EMBL" id="AYKW01000034">
    <property type="protein sequence ID" value="PIL26968.1"/>
    <property type="molecule type" value="Genomic_DNA"/>
</dbReference>
<feature type="transmembrane region" description="Helical" evidence="2">
    <location>
        <begin position="87"/>
        <end position="106"/>
    </location>
</feature>